<name>A0A3G4ZUW1_9VIRU</name>
<protein>
    <submittedName>
        <fullName evidence="2">Uncharacterized protein</fullName>
    </submittedName>
</protein>
<reference evidence="2" key="1">
    <citation type="submission" date="2018-10" db="EMBL/GenBank/DDBJ databases">
        <title>Hidden diversity of soil giant viruses.</title>
        <authorList>
            <person name="Schulz F."/>
            <person name="Alteio L."/>
            <person name="Goudeau D."/>
            <person name="Ryan E.M."/>
            <person name="Malmstrom R.R."/>
            <person name="Blanchard J."/>
            <person name="Woyke T."/>
        </authorList>
    </citation>
    <scope>NUCLEOTIDE SEQUENCE</scope>
    <source>
        <strain evidence="2">DSV1</strain>
    </source>
</reference>
<evidence type="ECO:0000256" key="1">
    <source>
        <dbReference type="SAM" id="MobiDB-lite"/>
    </source>
</evidence>
<proteinExistence type="predicted"/>
<feature type="region of interest" description="Disordered" evidence="1">
    <location>
        <begin position="129"/>
        <end position="153"/>
    </location>
</feature>
<dbReference type="EMBL" id="MK072042">
    <property type="protein sequence ID" value="AYV77393.1"/>
    <property type="molecule type" value="Genomic_DNA"/>
</dbReference>
<gene>
    <name evidence="2" type="ORF">Dasosvirus1_28</name>
</gene>
<evidence type="ECO:0000313" key="2">
    <source>
        <dbReference type="EMBL" id="AYV77393.1"/>
    </source>
</evidence>
<sequence length="429" mass="49004">MSQAIPEKKTTSSKMKLLVSSEITSMILGMDSSTEFSDAYDYKITVDPIGQSSCRVSLITYGDHTQENNATISSVIDEERKRYQKITDALALSKTALQVSTTKFQEELVATVCSKPSDDELFKESLDRNFGPQLSIGPENPKTNEKDEKDEKDELDGFLTEGKTKALLAVIAGDKMLCQQSETELKKIRDTTTITAEHISHEEHVFEMEIGDSVRVLGFMFVLYLEKPKEISVKQITHTEKVRIPVTFDESEGRHVVNTQNMYCDVFTLNLEGKYHLDRMMVKETSESFVTQSICCNQTSIGVRSEIKCLPYGTRTISKNENRIWPAQTYKKSELKLGDEVFAIRPNSPQKTYVSFRFERGYISVIGSEAHNFVAVQFGINDFENVSIMELWKKSDLPEDYRNHMETFDDEEDDEDEDEEDDEDEEEED</sequence>
<accession>A0A3G4ZUW1</accession>
<feature type="compositionally biased region" description="Acidic residues" evidence="1">
    <location>
        <begin position="408"/>
        <end position="429"/>
    </location>
</feature>
<organism evidence="2">
    <name type="scientific">Dasosvirus sp</name>
    <dbReference type="NCBI Taxonomy" id="2487764"/>
    <lineage>
        <taxon>Viruses</taxon>
        <taxon>Varidnaviria</taxon>
        <taxon>Bamfordvirae</taxon>
        <taxon>Nucleocytoviricota</taxon>
        <taxon>Megaviricetes</taxon>
        <taxon>Imitervirales</taxon>
        <taxon>Mimiviridae</taxon>
        <taxon>Klosneuvirinae</taxon>
    </lineage>
</organism>
<feature type="region of interest" description="Disordered" evidence="1">
    <location>
        <begin position="402"/>
        <end position="429"/>
    </location>
</feature>